<organism evidence="1 2">
    <name type="scientific">Tritonibacter litoralis</name>
    <dbReference type="NCBI Taxonomy" id="2662264"/>
    <lineage>
        <taxon>Bacteria</taxon>
        <taxon>Pseudomonadati</taxon>
        <taxon>Pseudomonadota</taxon>
        <taxon>Alphaproteobacteria</taxon>
        <taxon>Rhodobacterales</taxon>
        <taxon>Paracoccaceae</taxon>
        <taxon>Tritonibacter</taxon>
    </lineage>
</organism>
<dbReference type="Proteomes" id="UP000444174">
    <property type="component" value="Unassembled WGS sequence"/>
</dbReference>
<dbReference type="InterPro" id="IPR021466">
    <property type="entry name" value="Put_rhamnosyl_transferase"/>
</dbReference>
<dbReference type="Pfam" id="PF11316">
    <property type="entry name" value="Rhamno_transf"/>
    <property type="match status" value="1"/>
</dbReference>
<name>A0A843YBL0_9RHOB</name>
<keyword evidence="2" id="KW-1185">Reference proteome</keyword>
<reference evidence="1 2" key="1">
    <citation type="submission" date="2019-10" db="EMBL/GenBank/DDBJ databases">
        <title>Epibacterium sp. nov., isolated from seawater.</title>
        <authorList>
            <person name="Zhang X."/>
            <person name="Li N."/>
        </authorList>
    </citation>
    <scope>NUCLEOTIDE SEQUENCE [LARGE SCALE GENOMIC DNA]</scope>
    <source>
        <strain evidence="1 2">SM1979</strain>
    </source>
</reference>
<gene>
    <name evidence="1" type="ORF">GFB49_07855</name>
</gene>
<comment type="caution">
    <text evidence="1">The sequence shown here is derived from an EMBL/GenBank/DDBJ whole genome shotgun (WGS) entry which is preliminary data.</text>
</comment>
<evidence type="ECO:0008006" key="3">
    <source>
        <dbReference type="Google" id="ProtNLM"/>
    </source>
</evidence>
<evidence type="ECO:0000313" key="2">
    <source>
        <dbReference type="Proteomes" id="UP000444174"/>
    </source>
</evidence>
<dbReference type="RefSeq" id="WP_153215297.1">
    <property type="nucleotide sequence ID" value="NZ_WIBF01000003.1"/>
</dbReference>
<accession>A0A843YBL0</accession>
<protein>
    <recommendedName>
        <fullName evidence="3">Rhamnosyl transferase</fullName>
    </recommendedName>
</protein>
<sequence>MTLRLQIVGLVRFSVLSPTFYTQRFQTVDEIAAHLYATDRMELRFRLFEALCLPSLVGQNDDGFQAVVLTSKRLPKPYWERLQALVEPYPHITCQQFWPSKHYRLLKRGFDSISPGDATHRVQFRLDDDDCLDNDFIARLRRTAEGLIPLQGDAEPFALCGNRGFYAHRTRMGVQVYDSCEHMPLSAGATIVGKVGQRLNPYRFNHRRFAQHYNTYSDISVPSFVRTVHGDNKSDATQMGLTRRWSRAQIDKALRKHFDLTPDFLNELLA</sequence>
<evidence type="ECO:0000313" key="1">
    <source>
        <dbReference type="EMBL" id="MQQ08361.1"/>
    </source>
</evidence>
<dbReference type="EMBL" id="WIBF01000003">
    <property type="protein sequence ID" value="MQQ08361.1"/>
    <property type="molecule type" value="Genomic_DNA"/>
</dbReference>
<proteinExistence type="predicted"/>
<dbReference type="AlphaFoldDB" id="A0A843YBL0"/>